<accession>A0A1G7YXM1</accession>
<organism evidence="1 2">
    <name type="scientific">Psychroflexus sediminis</name>
    <dbReference type="NCBI Taxonomy" id="470826"/>
    <lineage>
        <taxon>Bacteria</taxon>
        <taxon>Pseudomonadati</taxon>
        <taxon>Bacteroidota</taxon>
        <taxon>Flavobacteriia</taxon>
        <taxon>Flavobacteriales</taxon>
        <taxon>Flavobacteriaceae</taxon>
        <taxon>Psychroflexus</taxon>
    </lineage>
</organism>
<dbReference type="Proteomes" id="UP000199296">
    <property type="component" value="Unassembled WGS sequence"/>
</dbReference>
<dbReference type="EMBL" id="FNCW01000015">
    <property type="protein sequence ID" value="SDH01147.1"/>
    <property type="molecule type" value="Genomic_DNA"/>
</dbReference>
<dbReference type="AlphaFoldDB" id="A0A1G7YXM1"/>
<evidence type="ECO:0000313" key="1">
    <source>
        <dbReference type="EMBL" id="SDH01147.1"/>
    </source>
</evidence>
<name>A0A1G7YXM1_9FLAO</name>
<dbReference type="STRING" id="470826.SAMN04488027_11521"/>
<protein>
    <submittedName>
        <fullName evidence="1">Uncharacterized protein</fullName>
    </submittedName>
</protein>
<reference evidence="1 2" key="1">
    <citation type="submission" date="2016-10" db="EMBL/GenBank/DDBJ databases">
        <authorList>
            <person name="de Groot N.N."/>
        </authorList>
    </citation>
    <scope>NUCLEOTIDE SEQUENCE [LARGE SCALE GENOMIC DNA]</scope>
    <source>
        <strain evidence="1 2">DSM 19803</strain>
    </source>
</reference>
<sequence length="58" mass="6514">MILIPIIAVLVLINLLLLKFSCDSGDSTTRISRKKLKVNTPKIWSQQESNSDPIFADK</sequence>
<proteinExistence type="predicted"/>
<evidence type="ECO:0000313" key="2">
    <source>
        <dbReference type="Proteomes" id="UP000199296"/>
    </source>
</evidence>
<keyword evidence="2" id="KW-1185">Reference proteome</keyword>
<gene>
    <name evidence="1" type="ORF">SAMN04488027_11521</name>
</gene>